<keyword evidence="2" id="KW-1185">Reference proteome</keyword>
<dbReference type="EMBL" id="CP070617">
    <property type="protein sequence ID" value="QSE87955.1"/>
    <property type="molecule type" value="Genomic_DNA"/>
</dbReference>
<reference evidence="1 2" key="1">
    <citation type="journal article" date="2021" name="Microbiol. Resour. Announc.">
        <title>Complete Genome Sequences of Two Rhodococcus sp. Strains with Large and Linear Chromosomes, Isolated from Apple Rhizosphere.</title>
        <authorList>
            <person name="Benning S."/>
            <person name="Brugnone N."/>
            <person name="Siani R."/>
            <person name="Kublik S."/>
            <person name="Schloter M."/>
            <person name="Rad V."/>
        </authorList>
    </citation>
    <scope>NUCLEOTIDE SEQUENCE [LARGE SCALE GENOMIC DNA]</scope>
    <source>
        <strain evidence="1 2">R79</strain>
    </source>
</reference>
<gene>
    <name evidence="1" type="ORF">JWS13_04380</name>
</gene>
<reference evidence="1 2" key="2">
    <citation type="journal article" date="2022" name="Arch. Microbiol.">
        <title>Rhodococcus pseudokoreensis sp. nov. isolated from the rhizosphere of young M26 apple rootstocks.</title>
        <authorList>
            <person name="Kampfer P."/>
            <person name="Glaeser S.P."/>
            <person name="Blom J."/>
            <person name="Wolf J."/>
            <person name="Benning S."/>
            <person name="Schloter M."/>
            <person name="Neumann-Schaal M."/>
        </authorList>
    </citation>
    <scope>NUCLEOTIDE SEQUENCE [LARGE SCALE GENOMIC DNA]</scope>
    <source>
        <strain evidence="1 2">R79</strain>
    </source>
</reference>
<name>A0A974ZRR8_9NOCA</name>
<keyword evidence="1" id="KW-0614">Plasmid</keyword>
<accession>A0A974ZRR8</accession>
<evidence type="ECO:0000313" key="2">
    <source>
        <dbReference type="Proteomes" id="UP000662986"/>
    </source>
</evidence>
<sequence length="172" mass="18624">MHAFIDESGRPGKNKFMICAATVTSADVSGIRASMLALRAKGTSRIHMKSAGKDAQRIINGVAALEAHSYLYVVRKACPTRVARDLALAQVFGRLDELGVARAVIESCDQDTEDRKVIRGVLGHDPVLEYLHEPAGADNPLLWIPDVHAWAWGRGGTAKAAIAHRVTVEFLT</sequence>
<proteinExistence type="predicted"/>
<dbReference type="Proteomes" id="UP000662986">
    <property type="component" value="Plasmid unnamed2"/>
</dbReference>
<evidence type="ECO:0008006" key="3">
    <source>
        <dbReference type="Google" id="ProtNLM"/>
    </source>
</evidence>
<geneLocation type="plasmid" evidence="1 2">
    <name>unnamed2</name>
</geneLocation>
<evidence type="ECO:0000313" key="1">
    <source>
        <dbReference type="EMBL" id="QSE87955.1"/>
    </source>
</evidence>
<organism evidence="1 2">
    <name type="scientific">Rhodococcus pseudokoreensis</name>
    <dbReference type="NCBI Taxonomy" id="2811421"/>
    <lineage>
        <taxon>Bacteria</taxon>
        <taxon>Bacillati</taxon>
        <taxon>Actinomycetota</taxon>
        <taxon>Actinomycetes</taxon>
        <taxon>Mycobacteriales</taxon>
        <taxon>Nocardiaceae</taxon>
        <taxon>Rhodococcus</taxon>
    </lineage>
</organism>
<protein>
    <recommendedName>
        <fullName evidence="3">DUF3800 domain-containing protein</fullName>
    </recommendedName>
</protein>